<dbReference type="Proteomes" id="UP000033035">
    <property type="component" value="Unassembled WGS sequence"/>
</dbReference>
<dbReference type="SFLD" id="SFLDG01069">
    <property type="entry name" value="UPF0313"/>
    <property type="match status" value="1"/>
</dbReference>
<organism evidence="8 9">
    <name type="scientific">Parabacteroides gordonii MS-1 = DSM 23371</name>
    <dbReference type="NCBI Taxonomy" id="1203610"/>
    <lineage>
        <taxon>Bacteria</taxon>
        <taxon>Pseudomonadati</taxon>
        <taxon>Bacteroidota</taxon>
        <taxon>Bacteroidia</taxon>
        <taxon>Bacteroidales</taxon>
        <taxon>Tannerellaceae</taxon>
        <taxon>Parabacteroides</taxon>
    </lineage>
</organism>
<dbReference type="Gene3D" id="3.80.30.20">
    <property type="entry name" value="tm_1862 like domain"/>
    <property type="match status" value="1"/>
</dbReference>
<dbReference type="GO" id="GO:0051539">
    <property type="term" value="F:4 iron, 4 sulfur cluster binding"/>
    <property type="evidence" value="ECO:0007669"/>
    <property type="project" value="UniProtKB-KW"/>
</dbReference>
<feature type="binding site" evidence="6">
    <location>
        <position position="353"/>
    </location>
    <ligand>
        <name>[4Fe-4S] cluster</name>
        <dbReference type="ChEBI" id="CHEBI:49883"/>
        <note>4Fe-4S-S-AdoMet</note>
    </ligand>
</feature>
<name>A0A0F5IUS8_9BACT</name>
<feature type="domain" description="Radical SAM core" evidence="7">
    <location>
        <begin position="332"/>
        <end position="612"/>
    </location>
</feature>
<dbReference type="Pfam" id="PF08497">
    <property type="entry name" value="Radical_SAM_N"/>
    <property type="match status" value="1"/>
</dbReference>
<dbReference type="InterPro" id="IPR006638">
    <property type="entry name" value="Elp3/MiaA/NifB-like_rSAM"/>
</dbReference>
<keyword evidence="3 6" id="KW-0479">Metal-binding</keyword>
<dbReference type="SFLD" id="SFLDG01082">
    <property type="entry name" value="B12-binding_domain_containing"/>
    <property type="match status" value="1"/>
</dbReference>
<dbReference type="InterPro" id="IPR020612">
    <property type="entry name" value="Methylthiotransferase_CS"/>
</dbReference>
<dbReference type="NCBIfam" id="TIGR03904">
    <property type="entry name" value="SAM_YgiQ"/>
    <property type="match status" value="1"/>
</dbReference>
<keyword evidence="1 6" id="KW-0004">4Fe-4S</keyword>
<dbReference type="InterPro" id="IPR023404">
    <property type="entry name" value="rSAM_horseshoe"/>
</dbReference>
<dbReference type="GO" id="GO:0003824">
    <property type="term" value="F:catalytic activity"/>
    <property type="evidence" value="ECO:0007669"/>
    <property type="project" value="InterPro"/>
</dbReference>
<keyword evidence="5 6" id="KW-0411">Iron-sulfur</keyword>
<evidence type="ECO:0000256" key="5">
    <source>
        <dbReference type="ARBA" id="ARBA00023014"/>
    </source>
</evidence>
<sequence>MCQSLNTIRYKQKLYQSTGNKPSIIIIYNYYLCTMKTFRPEAWLPTTKKEVDARGWDYIDVILFSGDAYVDHPSFGAAVIGRTLEAMGLRVAIVPQPDWRGDYRDFKKLGVPRLFFGVSPGAMDSMINHYTANKRLRSDDAYTPDRRAGMRPDYPSIVYTKILKELYPDVPVVLGGIEASLRRLTHYDYWQDKLRPGILIDSPADLLIYGMGELPIRELVTRLQKGEAFDQLRDIRQTAYLTDKEEKKTDDIVLFSHEECLRDKLKQAKNFRHIEEESNKYNASRILQQAGKQTIVVNPPFPPMTEAEVDASFDLPYTRLPHPKYKGKTIPAFEMIKFSVNMHRGCFGGCAFCTISAHQGKFIASRSKESILKEVKAITEMPDFKGNLSDLGGPSANMYRMKGKDQSICAKCKKPSCISPVICKNLNADHTPLLDIYKAVDRLPGIKRSFIGSGIRYDLLLHRYDDEIVNKSAQSYTEELIARHVSGRLKVAPEHTEDNVLKMMRKPSFEQFGQFKKIFDRVNKQQGLNQQLIPYFISSHPGCTEEDMAKLAIETKKLHFQLEQVQDFTPTPMTLATEMYYTGYHPYTLEKVYTARTKEQKLAQRQFFFWYKPEFRRQITQALQKMGKKDLLNKLFGR</sequence>
<dbReference type="HAMAP" id="MF_01251">
    <property type="entry name" value="UPF0313"/>
    <property type="match status" value="1"/>
</dbReference>
<dbReference type="GO" id="GO:0005506">
    <property type="term" value="F:iron ion binding"/>
    <property type="evidence" value="ECO:0007669"/>
    <property type="project" value="UniProtKB-UniRule"/>
</dbReference>
<reference evidence="8 9" key="1">
    <citation type="submission" date="2013-04" db="EMBL/GenBank/DDBJ databases">
        <title>The Genome Sequence of Parabacteroides gordonii DSM 23371.</title>
        <authorList>
            <consortium name="The Broad Institute Genomics Platform"/>
            <person name="Earl A."/>
            <person name="Ward D."/>
            <person name="Feldgarden M."/>
            <person name="Gevers D."/>
            <person name="Martens E."/>
            <person name="Sakamoto M."/>
            <person name="Benno Y."/>
            <person name="Suzuki N."/>
            <person name="Matsunaga N."/>
            <person name="Koshihara K."/>
            <person name="Seki M."/>
            <person name="Komiya H."/>
            <person name="Walker B."/>
            <person name="Young S."/>
            <person name="Zeng Q."/>
            <person name="Gargeya S."/>
            <person name="Fitzgerald M."/>
            <person name="Haas B."/>
            <person name="Abouelleil A."/>
            <person name="Allen A.W."/>
            <person name="Alvarado L."/>
            <person name="Arachchi H.M."/>
            <person name="Berlin A.M."/>
            <person name="Chapman S.B."/>
            <person name="Gainer-Dewar J."/>
            <person name="Goldberg J."/>
            <person name="Griggs A."/>
            <person name="Gujja S."/>
            <person name="Hansen M."/>
            <person name="Howarth C."/>
            <person name="Imamovic A."/>
            <person name="Ireland A."/>
            <person name="Larimer J."/>
            <person name="McCowan C."/>
            <person name="Murphy C."/>
            <person name="Pearson M."/>
            <person name="Poon T.W."/>
            <person name="Priest M."/>
            <person name="Roberts A."/>
            <person name="Saif S."/>
            <person name="Shea T."/>
            <person name="Sisk P."/>
            <person name="Sykes S."/>
            <person name="Wortman J."/>
            <person name="Nusbaum C."/>
            <person name="Birren B."/>
        </authorList>
    </citation>
    <scope>NUCLEOTIDE SEQUENCE [LARGE SCALE GENOMIC DNA]</scope>
    <source>
        <strain evidence="8 9">MS-1</strain>
    </source>
</reference>
<evidence type="ECO:0000313" key="8">
    <source>
        <dbReference type="EMBL" id="KKB49306.1"/>
    </source>
</evidence>
<dbReference type="PANTHER" id="PTHR32331">
    <property type="entry name" value="UPF0313 PROTEIN YGIQ"/>
    <property type="match status" value="1"/>
</dbReference>
<evidence type="ECO:0000313" key="9">
    <source>
        <dbReference type="Proteomes" id="UP000033035"/>
    </source>
</evidence>
<evidence type="ECO:0000256" key="3">
    <source>
        <dbReference type="ARBA" id="ARBA00022723"/>
    </source>
</evidence>
<feature type="binding site" evidence="6">
    <location>
        <position position="350"/>
    </location>
    <ligand>
        <name>[4Fe-4S] cluster</name>
        <dbReference type="ChEBI" id="CHEBI:49883"/>
        <note>4Fe-4S-S-AdoMet</note>
    </ligand>
</feature>
<evidence type="ECO:0000256" key="6">
    <source>
        <dbReference type="HAMAP-Rule" id="MF_01251"/>
    </source>
</evidence>
<gene>
    <name evidence="8" type="ORF">HMPREF1536_04370</name>
</gene>
<dbReference type="HOGENOM" id="CLU_018288_2_0_10"/>
<dbReference type="InterPro" id="IPR007197">
    <property type="entry name" value="rSAM"/>
</dbReference>
<dbReference type="SFLD" id="SFLDS00029">
    <property type="entry name" value="Radical_SAM"/>
    <property type="match status" value="1"/>
</dbReference>
<proteinExistence type="inferred from homology"/>
<dbReference type="InterPro" id="IPR024560">
    <property type="entry name" value="UPF0313_C"/>
</dbReference>
<evidence type="ECO:0000256" key="1">
    <source>
        <dbReference type="ARBA" id="ARBA00022485"/>
    </source>
</evidence>
<feature type="binding site" evidence="6">
    <location>
        <position position="346"/>
    </location>
    <ligand>
        <name>[4Fe-4S] cluster</name>
        <dbReference type="ChEBI" id="CHEBI:49883"/>
        <note>4Fe-4S-S-AdoMet</note>
    </ligand>
</feature>
<dbReference type="SUPFAM" id="SSF102114">
    <property type="entry name" value="Radical SAM enzymes"/>
    <property type="match status" value="1"/>
</dbReference>
<dbReference type="PATRIC" id="fig|1203610.3.peg.4449"/>
<comment type="cofactor">
    <cofactor evidence="6">
        <name>[4Fe-4S] cluster</name>
        <dbReference type="ChEBI" id="CHEBI:49883"/>
    </cofactor>
    <text evidence="6">Binds 1 [4Fe-4S] cluster. The cluster is coordinated with 3 cysteines and an exchangeable S-adenosyl-L-methionine.</text>
</comment>
<dbReference type="PROSITE" id="PS51918">
    <property type="entry name" value="RADICAL_SAM"/>
    <property type="match status" value="1"/>
</dbReference>
<comment type="similarity">
    <text evidence="6">Belongs to the UPF0313 family.</text>
</comment>
<keyword evidence="2 6" id="KW-0949">S-adenosyl-L-methionine</keyword>
<evidence type="ECO:0000256" key="2">
    <source>
        <dbReference type="ARBA" id="ARBA00022691"/>
    </source>
</evidence>
<keyword evidence="9" id="KW-1185">Reference proteome</keyword>
<protein>
    <recommendedName>
        <fullName evidence="7">Radical SAM core domain-containing protein</fullName>
    </recommendedName>
</protein>
<keyword evidence="4 6" id="KW-0408">Iron</keyword>
<dbReference type="Pfam" id="PF11842">
    <property type="entry name" value="DUF3362"/>
    <property type="match status" value="1"/>
</dbReference>
<dbReference type="PROSITE" id="PS01278">
    <property type="entry name" value="MTTASE_RADICAL"/>
    <property type="match status" value="1"/>
</dbReference>
<dbReference type="SMART" id="SM00729">
    <property type="entry name" value="Elp3"/>
    <property type="match status" value="1"/>
</dbReference>
<evidence type="ECO:0000259" key="7">
    <source>
        <dbReference type="PROSITE" id="PS51918"/>
    </source>
</evidence>
<dbReference type="InterPro" id="IPR013704">
    <property type="entry name" value="UPF0313_N"/>
</dbReference>
<dbReference type="EMBL" id="AQHW01000025">
    <property type="protein sequence ID" value="KKB49306.1"/>
    <property type="molecule type" value="Genomic_DNA"/>
</dbReference>
<accession>A0A0F5IUS8</accession>
<dbReference type="InterPro" id="IPR058240">
    <property type="entry name" value="rSAM_sf"/>
</dbReference>
<dbReference type="PANTHER" id="PTHR32331:SF0">
    <property type="entry name" value="UPF0313 PROTEIN YGIQ"/>
    <property type="match status" value="1"/>
</dbReference>
<comment type="caution">
    <text evidence="8">The sequence shown here is derived from an EMBL/GenBank/DDBJ whole genome shotgun (WGS) entry which is preliminary data.</text>
</comment>
<evidence type="ECO:0000256" key="4">
    <source>
        <dbReference type="ARBA" id="ARBA00023004"/>
    </source>
</evidence>
<dbReference type="AlphaFoldDB" id="A0A0F5IUS8"/>
<dbReference type="InterPro" id="IPR022946">
    <property type="entry name" value="UPF0313"/>
</dbReference>
<dbReference type="STRING" id="1203610.HMPREF1536_04370"/>